<feature type="compositionally biased region" description="Polar residues" evidence="12">
    <location>
        <begin position="1"/>
        <end position="10"/>
    </location>
</feature>
<evidence type="ECO:0000256" key="5">
    <source>
        <dbReference type="ARBA" id="ARBA00022723"/>
    </source>
</evidence>
<dbReference type="InterPro" id="IPR018934">
    <property type="entry name" value="RIO_dom"/>
</dbReference>
<reference evidence="14 15" key="1">
    <citation type="journal article" date="2004" name="Science">
        <title>The genome of the diatom Thalassiosira pseudonana: ecology, evolution, and metabolism.</title>
        <authorList>
            <person name="Armbrust E.V."/>
            <person name="Berges J.A."/>
            <person name="Bowler C."/>
            <person name="Green B.R."/>
            <person name="Martinez D."/>
            <person name="Putnam N.H."/>
            <person name="Zhou S."/>
            <person name="Allen A.E."/>
            <person name="Apt K.E."/>
            <person name="Bechner M."/>
            <person name="Brzezinski M.A."/>
            <person name="Chaal B.K."/>
            <person name="Chiovitti A."/>
            <person name="Davis A.K."/>
            <person name="Demarest M.S."/>
            <person name="Detter J.C."/>
            <person name="Glavina T."/>
            <person name="Goodstein D."/>
            <person name="Hadi M.Z."/>
            <person name="Hellsten U."/>
            <person name="Hildebrand M."/>
            <person name="Jenkins B.D."/>
            <person name="Jurka J."/>
            <person name="Kapitonov V.V."/>
            <person name="Kroger N."/>
            <person name="Lau W.W."/>
            <person name="Lane T.W."/>
            <person name="Larimer F.W."/>
            <person name="Lippmeier J.C."/>
            <person name="Lucas S."/>
            <person name="Medina M."/>
            <person name="Montsant A."/>
            <person name="Obornik M."/>
            <person name="Parker M.S."/>
            <person name="Palenik B."/>
            <person name="Pazour G.J."/>
            <person name="Richardson P.M."/>
            <person name="Rynearson T.A."/>
            <person name="Saito M.A."/>
            <person name="Schwartz D.C."/>
            <person name="Thamatrakoln K."/>
            <person name="Valentin K."/>
            <person name="Vardi A."/>
            <person name="Wilkerson F.P."/>
            <person name="Rokhsar D.S."/>
        </authorList>
    </citation>
    <scope>NUCLEOTIDE SEQUENCE [LARGE SCALE GENOMIC DNA]</scope>
    <source>
        <strain evidence="14 15">CCMP1335</strain>
    </source>
</reference>
<evidence type="ECO:0000256" key="12">
    <source>
        <dbReference type="SAM" id="MobiDB-lite"/>
    </source>
</evidence>
<dbReference type="InterPro" id="IPR011009">
    <property type="entry name" value="Kinase-like_dom_sf"/>
</dbReference>
<dbReference type="SUPFAM" id="SSF56112">
    <property type="entry name" value="Protein kinase-like (PK-like)"/>
    <property type="match status" value="1"/>
</dbReference>
<keyword evidence="9" id="KW-0460">Magnesium</keyword>
<evidence type="ECO:0000259" key="13">
    <source>
        <dbReference type="SMART" id="SM00090"/>
    </source>
</evidence>
<evidence type="ECO:0000256" key="3">
    <source>
        <dbReference type="ARBA" id="ARBA00022527"/>
    </source>
</evidence>
<comment type="similarity">
    <text evidence="1">Belongs to the protein kinase superfamily. RIO-type Ser/Thr kinase family.</text>
</comment>
<evidence type="ECO:0000256" key="10">
    <source>
        <dbReference type="ARBA" id="ARBA00047899"/>
    </source>
</evidence>
<protein>
    <recommendedName>
        <fullName evidence="2">non-specific serine/threonine protein kinase</fullName>
        <ecNumber evidence="2">2.7.11.1</ecNumber>
    </recommendedName>
</protein>
<evidence type="ECO:0000256" key="4">
    <source>
        <dbReference type="ARBA" id="ARBA00022679"/>
    </source>
</evidence>
<gene>
    <name evidence="14" type="ORF">THAPSDRAFT_2575</name>
</gene>
<comment type="catalytic activity">
    <reaction evidence="10">
        <text>L-threonyl-[protein] + ATP = O-phospho-L-threonyl-[protein] + ADP + H(+)</text>
        <dbReference type="Rhea" id="RHEA:46608"/>
        <dbReference type="Rhea" id="RHEA-COMP:11060"/>
        <dbReference type="Rhea" id="RHEA-COMP:11605"/>
        <dbReference type="ChEBI" id="CHEBI:15378"/>
        <dbReference type="ChEBI" id="CHEBI:30013"/>
        <dbReference type="ChEBI" id="CHEBI:30616"/>
        <dbReference type="ChEBI" id="CHEBI:61977"/>
        <dbReference type="ChEBI" id="CHEBI:456216"/>
        <dbReference type="EC" id="2.7.11.1"/>
    </reaction>
</comment>
<keyword evidence="15" id="KW-1185">Reference proteome</keyword>
<dbReference type="InterPro" id="IPR051272">
    <property type="entry name" value="RIO-type_Ser/Thr_kinase"/>
</dbReference>
<dbReference type="GeneID" id="7450412"/>
<keyword evidence="7" id="KW-0418">Kinase</keyword>
<dbReference type="Gene3D" id="1.10.510.10">
    <property type="entry name" value="Transferase(Phosphotransferase) domain 1"/>
    <property type="match status" value="1"/>
</dbReference>
<keyword evidence="3" id="KW-0723">Serine/threonine-protein kinase</keyword>
<dbReference type="GO" id="GO:0005524">
    <property type="term" value="F:ATP binding"/>
    <property type="evidence" value="ECO:0007669"/>
    <property type="project" value="UniProtKB-KW"/>
</dbReference>
<dbReference type="Gene3D" id="3.30.200.20">
    <property type="entry name" value="Phosphorylase Kinase, domain 1"/>
    <property type="match status" value="1"/>
</dbReference>
<dbReference type="Proteomes" id="UP000001449">
    <property type="component" value="Chromosome 2"/>
</dbReference>
<keyword evidence="8" id="KW-0067">ATP-binding</keyword>
<dbReference type="eggNOG" id="KOG2270">
    <property type="taxonomic scope" value="Eukaryota"/>
</dbReference>
<comment type="catalytic activity">
    <reaction evidence="11">
        <text>L-seryl-[protein] + ATP = O-phospho-L-seryl-[protein] + ADP + H(+)</text>
        <dbReference type="Rhea" id="RHEA:17989"/>
        <dbReference type="Rhea" id="RHEA-COMP:9863"/>
        <dbReference type="Rhea" id="RHEA-COMP:11604"/>
        <dbReference type="ChEBI" id="CHEBI:15378"/>
        <dbReference type="ChEBI" id="CHEBI:29999"/>
        <dbReference type="ChEBI" id="CHEBI:30616"/>
        <dbReference type="ChEBI" id="CHEBI:83421"/>
        <dbReference type="ChEBI" id="CHEBI:456216"/>
        <dbReference type="EC" id="2.7.11.1"/>
    </reaction>
</comment>
<keyword evidence="4" id="KW-0808">Transferase</keyword>
<sequence>MSSDLSTGTEDVSHAHQDVMPDSTARTTTDANNTLSTTADATSVTDNIGAPTKPFLKHAGNAWDVKKASDVKAFQGTNDAIKPTADCLPKSFADIMAEEEEIMKAAADATRNVTFSEDVESEEERMIRFAIEASLHDQQREHDTHSSFANRIPGGSDHLDDDMRMAMKLSLQETVGGDDFGEDDRKPAGLPKEEEDAKRIPYHESKTKKPAAQEFPHQGESSTVAAAVSLPESTIMAHDESERLARALYEAELASHSISAAEDAASMQLARQLQREEDDRHLNNMAIERDKEAARLKREAMSRSVGVRTVDREEFQRMQSGEDEAMTDRRRAEEKGMGKLLSSTLLYADYEDGACSPPGYDSYYDQQEDHAAEYDEYDNDGIRMNSQSMRGHSDWKRVDKDTFLGPKNEFRTKHDPELSKAANAGKLKGVYDHKSTSVSDRAYNAFVRAEGRQSGMKKGVAKQGTGRAEIVGKTKGGAMDSAVRLQIAAAINGGLIDKCNGVVKEGKEALLYHAEGGWRGRDETSPVSSIEIDSEVSSDGYDVAVKVFKRISEFKGRGAYVDGDPRFHKQNFKSNDQREQVVLWAEKEYRNLIRAHRAGIPVPTPLRQKENVLFMRFLGEDGWPSPQLREVNIRKGSDRWTTLYCQTIAQIRNEYNLLLCPAWQVSDGRKGAASERSADDEELQIVLIDFGQAIERSHPSAKELLTRDLSTVRDFFSRQGITTLSNENAEDFVLAAFEQTSVATELNTTNEMVASEEVKSDTTVWRHSIPGWDTSKDMESLLVKLKGST</sequence>
<feature type="region of interest" description="Disordered" evidence="12">
    <location>
        <begin position="1"/>
        <end position="47"/>
    </location>
</feature>
<keyword evidence="5" id="KW-0479">Metal-binding</keyword>
<dbReference type="EC" id="2.7.11.1" evidence="2"/>
<feature type="domain" description="RIO kinase" evidence="13">
    <location>
        <begin position="466"/>
        <end position="735"/>
    </location>
</feature>
<dbReference type="AlphaFoldDB" id="B8BUR8"/>
<dbReference type="STRING" id="35128.B8BUR8"/>
<name>B8BUR8_THAPS</name>
<feature type="compositionally biased region" description="Low complexity" evidence="12">
    <location>
        <begin position="27"/>
        <end position="43"/>
    </location>
</feature>
<dbReference type="InterPro" id="IPR000687">
    <property type="entry name" value="RIO_kinase"/>
</dbReference>
<dbReference type="RefSeq" id="XP_002287365.1">
    <property type="nucleotide sequence ID" value="XM_002287329.1"/>
</dbReference>
<keyword evidence="6" id="KW-0547">Nucleotide-binding</keyword>
<accession>B8BUR8</accession>
<dbReference type="PANTHER" id="PTHR45723">
    <property type="entry name" value="SERINE/THREONINE-PROTEIN KINASE RIO1"/>
    <property type="match status" value="1"/>
</dbReference>
<dbReference type="SMART" id="SM00090">
    <property type="entry name" value="RIO"/>
    <property type="match status" value="1"/>
</dbReference>
<evidence type="ECO:0000313" key="15">
    <source>
        <dbReference type="Proteomes" id="UP000001449"/>
    </source>
</evidence>
<evidence type="ECO:0000256" key="7">
    <source>
        <dbReference type="ARBA" id="ARBA00022777"/>
    </source>
</evidence>
<evidence type="ECO:0000256" key="11">
    <source>
        <dbReference type="ARBA" id="ARBA00048679"/>
    </source>
</evidence>
<dbReference type="GO" id="GO:0004674">
    <property type="term" value="F:protein serine/threonine kinase activity"/>
    <property type="evidence" value="ECO:0000318"/>
    <property type="project" value="GO_Central"/>
</dbReference>
<reference evidence="14 15" key="2">
    <citation type="journal article" date="2008" name="Nature">
        <title>The Phaeodactylum genome reveals the evolutionary history of diatom genomes.</title>
        <authorList>
            <person name="Bowler C."/>
            <person name="Allen A.E."/>
            <person name="Badger J.H."/>
            <person name="Grimwood J."/>
            <person name="Jabbari K."/>
            <person name="Kuo A."/>
            <person name="Maheswari U."/>
            <person name="Martens C."/>
            <person name="Maumus F."/>
            <person name="Otillar R.P."/>
            <person name="Rayko E."/>
            <person name="Salamov A."/>
            <person name="Vandepoele K."/>
            <person name="Beszteri B."/>
            <person name="Gruber A."/>
            <person name="Heijde M."/>
            <person name="Katinka M."/>
            <person name="Mock T."/>
            <person name="Valentin K."/>
            <person name="Verret F."/>
            <person name="Berges J.A."/>
            <person name="Brownlee C."/>
            <person name="Cadoret J.P."/>
            <person name="Chiovitti A."/>
            <person name="Choi C.J."/>
            <person name="Coesel S."/>
            <person name="De Martino A."/>
            <person name="Detter J.C."/>
            <person name="Durkin C."/>
            <person name="Falciatore A."/>
            <person name="Fournet J."/>
            <person name="Haruta M."/>
            <person name="Huysman M.J."/>
            <person name="Jenkins B.D."/>
            <person name="Jiroutova K."/>
            <person name="Jorgensen R.E."/>
            <person name="Joubert Y."/>
            <person name="Kaplan A."/>
            <person name="Kroger N."/>
            <person name="Kroth P.G."/>
            <person name="La Roche J."/>
            <person name="Lindquist E."/>
            <person name="Lommer M."/>
            <person name="Martin-Jezequel V."/>
            <person name="Lopez P.J."/>
            <person name="Lucas S."/>
            <person name="Mangogna M."/>
            <person name="McGinnis K."/>
            <person name="Medlin L.K."/>
            <person name="Montsant A."/>
            <person name="Oudot-Le Secq M.P."/>
            <person name="Napoli C."/>
            <person name="Obornik M."/>
            <person name="Parker M.S."/>
            <person name="Petit J.L."/>
            <person name="Porcel B.M."/>
            <person name="Poulsen N."/>
            <person name="Robison M."/>
            <person name="Rychlewski L."/>
            <person name="Rynearson T.A."/>
            <person name="Schmutz J."/>
            <person name="Shapiro H."/>
            <person name="Siaut M."/>
            <person name="Stanley M."/>
            <person name="Sussman M.R."/>
            <person name="Taylor A.R."/>
            <person name="Vardi A."/>
            <person name="von Dassow P."/>
            <person name="Vyverman W."/>
            <person name="Willis A."/>
            <person name="Wyrwicz L.S."/>
            <person name="Rokhsar D.S."/>
            <person name="Weissenbach J."/>
            <person name="Armbrust E.V."/>
            <person name="Green B.R."/>
            <person name="Van de Peer Y."/>
            <person name="Grigoriev I.V."/>
        </authorList>
    </citation>
    <scope>NUCLEOTIDE SEQUENCE [LARGE SCALE GENOMIC DNA]</scope>
    <source>
        <strain evidence="14 15">CCMP1335</strain>
    </source>
</reference>
<dbReference type="HOGENOM" id="CLU_355858_0_0_1"/>
<evidence type="ECO:0000313" key="14">
    <source>
        <dbReference type="EMBL" id="EED94808.1"/>
    </source>
</evidence>
<dbReference type="OMA" id="ESTIMAH"/>
<dbReference type="InParanoid" id="B8BUR8"/>
<dbReference type="PaxDb" id="35128-Thaps2575"/>
<organism evidence="14 15">
    <name type="scientific">Thalassiosira pseudonana</name>
    <name type="common">Marine diatom</name>
    <name type="synonym">Cyclotella nana</name>
    <dbReference type="NCBI Taxonomy" id="35128"/>
    <lineage>
        <taxon>Eukaryota</taxon>
        <taxon>Sar</taxon>
        <taxon>Stramenopiles</taxon>
        <taxon>Ochrophyta</taxon>
        <taxon>Bacillariophyta</taxon>
        <taxon>Coscinodiscophyceae</taxon>
        <taxon>Thalassiosirophycidae</taxon>
        <taxon>Thalassiosirales</taxon>
        <taxon>Thalassiosiraceae</taxon>
        <taxon>Thalassiosira</taxon>
    </lineage>
</organism>
<feature type="region of interest" description="Disordered" evidence="12">
    <location>
        <begin position="173"/>
        <end position="221"/>
    </location>
</feature>
<evidence type="ECO:0000256" key="9">
    <source>
        <dbReference type="ARBA" id="ARBA00022842"/>
    </source>
</evidence>
<dbReference type="Pfam" id="PF01163">
    <property type="entry name" value="RIO1"/>
    <property type="match status" value="2"/>
</dbReference>
<feature type="region of interest" description="Disordered" evidence="12">
    <location>
        <begin position="138"/>
        <end position="161"/>
    </location>
</feature>
<dbReference type="KEGG" id="tps:THAPSDRAFT_2575"/>
<dbReference type="GO" id="GO:0046872">
    <property type="term" value="F:metal ion binding"/>
    <property type="evidence" value="ECO:0007669"/>
    <property type="project" value="UniProtKB-KW"/>
</dbReference>
<dbReference type="EMBL" id="CM000639">
    <property type="protein sequence ID" value="EED94808.1"/>
    <property type="molecule type" value="Genomic_DNA"/>
</dbReference>
<proteinExistence type="inferred from homology"/>
<feature type="compositionally biased region" description="Basic and acidic residues" evidence="12">
    <location>
        <begin position="183"/>
        <end position="207"/>
    </location>
</feature>
<evidence type="ECO:0000256" key="6">
    <source>
        <dbReference type="ARBA" id="ARBA00022741"/>
    </source>
</evidence>
<evidence type="ECO:0000256" key="1">
    <source>
        <dbReference type="ARBA" id="ARBA00009196"/>
    </source>
</evidence>
<evidence type="ECO:0000256" key="8">
    <source>
        <dbReference type="ARBA" id="ARBA00022840"/>
    </source>
</evidence>
<evidence type="ECO:0000256" key="2">
    <source>
        <dbReference type="ARBA" id="ARBA00012513"/>
    </source>
</evidence>